<accession>A0ABN3AQ12</accession>
<comment type="caution">
    <text evidence="1">The sequence shown here is derived from an EMBL/GenBank/DDBJ whole genome shotgun (WGS) entry which is preliminary data.</text>
</comment>
<organism evidence="1 2">
    <name type="scientific">Arthrobacter parietis</name>
    <dbReference type="NCBI Taxonomy" id="271434"/>
    <lineage>
        <taxon>Bacteria</taxon>
        <taxon>Bacillati</taxon>
        <taxon>Actinomycetota</taxon>
        <taxon>Actinomycetes</taxon>
        <taxon>Micrococcales</taxon>
        <taxon>Micrococcaceae</taxon>
        <taxon>Arthrobacter</taxon>
    </lineage>
</organism>
<sequence>MDPCEHRAGRAGARRGCCPRRFPNAVIDSATEQATEPILIDIVSDDITGWDIVANLGPFAILITGLIAEGTSYGATVCPAAAGR</sequence>
<name>A0ABN3AQ12_9MICC</name>
<reference evidence="1 2" key="1">
    <citation type="journal article" date="2019" name="Int. J. Syst. Evol. Microbiol.">
        <title>The Global Catalogue of Microorganisms (GCM) 10K type strain sequencing project: providing services to taxonomists for standard genome sequencing and annotation.</title>
        <authorList>
            <consortium name="The Broad Institute Genomics Platform"/>
            <consortium name="The Broad Institute Genome Sequencing Center for Infectious Disease"/>
            <person name="Wu L."/>
            <person name="Ma J."/>
        </authorList>
    </citation>
    <scope>NUCLEOTIDE SEQUENCE [LARGE SCALE GENOMIC DNA]</scope>
    <source>
        <strain evidence="1 2">JCM 14917</strain>
    </source>
</reference>
<proteinExistence type="predicted"/>
<keyword evidence="2" id="KW-1185">Reference proteome</keyword>
<evidence type="ECO:0000313" key="2">
    <source>
        <dbReference type="Proteomes" id="UP001500974"/>
    </source>
</evidence>
<protein>
    <submittedName>
        <fullName evidence="1">Uncharacterized protein</fullName>
    </submittedName>
</protein>
<dbReference type="Proteomes" id="UP001500974">
    <property type="component" value="Unassembled WGS sequence"/>
</dbReference>
<evidence type="ECO:0000313" key="1">
    <source>
        <dbReference type="EMBL" id="GAA2173245.1"/>
    </source>
</evidence>
<dbReference type="EMBL" id="BAAAON010000001">
    <property type="protein sequence ID" value="GAA2173245.1"/>
    <property type="molecule type" value="Genomic_DNA"/>
</dbReference>
<gene>
    <name evidence="1" type="ORF">GCM10009784_06830</name>
</gene>